<dbReference type="RefSeq" id="XP_025558486.1">
    <property type="nucleotide sequence ID" value="XM_025709673.1"/>
</dbReference>
<dbReference type="AlphaFoldDB" id="A0A319C788"/>
<gene>
    <name evidence="1" type="ORF">BO88DRAFT_438627</name>
</gene>
<dbReference type="Proteomes" id="UP000248405">
    <property type="component" value="Unassembled WGS sequence"/>
</dbReference>
<accession>A0A319C788</accession>
<protein>
    <submittedName>
        <fullName evidence="1">Uncharacterized protein</fullName>
    </submittedName>
</protein>
<dbReference type="GeneID" id="37214265"/>
<reference evidence="1" key="1">
    <citation type="submission" date="2016-12" db="EMBL/GenBank/DDBJ databases">
        <title>The genomes of Aspergillus section Nigri reveals drivers in fungal speciation.</title>
        <authorList>
            <consortium name="DOE Joint Genome Institute"/>
            <person name="Vesth T.C."/>
            <person name="Nybo J."/>
            <person name="Theobald S."/>
            <person name="Brandl J."/>
            <person name="Frisvad J.C."/>
            <person name="Nielsen K.F."/>
            <person name="Lyhne E.K."/>
            <person name="Kogle M.E."/>
            <person name="Kuo A."/>
            <person name="Riley R."/>
            <person name="Clum A."/>
            <person name="Nolan M."/>
            <person name="Lipzen A."/>
            <person name="Salamov A."/>
            <person name="Henrissat B."/>
            <person name="Wiebenga A."/>
            <person name="De Vries R.P."/>
            <person name="Grigoriev I.V."/>
            <person name="Mortensen U.H."/>
            <person name="Andersen M.R."/>
            <person name="Baker S.E."/>
        </authorList>
    </citation>
    <scope>NUCLEOTIDE SEQUENCE [LARGE SCALE GENOMIC DNA]</scope>
    <source>
        <strain evidence="1">CBS 113365</strain>
    </source>
</reference>
<proteinExistence type="predicted"/>
<organism evidence="1 2">
    <name type="scientific">Aspergillus vadensis (strain CBS 113365 / IMI 142717 / IBT 24658)</name>
    <dbReference type="NCBI Taxonomy" id="1448311"/>
    <lineage>
        <taxon>Eukaryota</taxon>
        <taxon>Fungi</taxon>
        <taxon>Dikarya</taxon>
        <taxon>Ascomycota</taxon>
        <taxon>Pezizomycotina</taxon>
        <taxon>Eurotiomycetes</taxon>
        <taxon>Eurotiomycetidae</taxon>
        <taxon>Eurotiales</taxon>
        <taxon>Aspergillaceae</taxon>
        <taxon>Aspergillus</taxon>
        <taxon>Aspergillus subgen. Circumdati</taxon>
    </lineage>
</organism>
<sequence length="151" mass="17203">MPYYAYLQEHVVDGMQEPVLQRYYLVTATNAFAASNFFVGLGKYAETKNGRVYSTTAETMEWWNCTVESAGDIRWIYNEIMAHRPENYNNVEQLADSRGKIILCELNIANWPIIPITQNTSLDDRDHQTPRPASFLPYTDGDTLANLNADG</sequence>
<evidence type="ECO:0000313" key="2">
    <source>
        <dbReference type="Proteomes" id="UP000248405"/>
    </source>
</evidence>
<dbReference type="OrthoDB" id="4938517at2759"/>
<name>A0A319C788_ASPVC</name>
<keyword evidence="2" id="KW-1185">Reference proteome</keyword>
<dbReference type="EMBL" id="KZ821642">
    <property type="protein sequence ID" value="PYH64692.1"/>
    <property type="molecule type" value="Genomic_DNA"/>
</dbReference>
<evidence type="ECO:0000313" key="1">
    <source>
        <dbReference type="EMBL" id="PYH64692.1"/>
    </source>
</evidence>